<dbReference type="InterPro" id="IPR045076">
    <property type="entry name" value="MutS"/>
</dbReference>
<evidence type="ECO:0000259" key="5">
    <source>
        <dbReference type="SMART" id="SM00534"/>
    </source>
</evidence>
<dbReference type="EMBL" id="SZPQ01000003">
    <property type="protein sequence ID" value="TKI07841.1"/>
    <property type="molecule type" value="Genomic_DNA"/>
</dbReference>
<name>A0ABY2SPN7_9HYPH</name>
<keyword evidence="1" id="KW-0547">Nucleotide-binding</keyword>
<dbReference type="PANTHER" id="PTHR11361:SF34">
    <property type="entry name" value="DNA MISMATCH REPAIR PROTEIN MSH1, MITOCHONDRIAL"/>
    <property type="match status" value="1"/>
</dbReference>
<accession>A0ABY2SPN7</accession>
<dbReference type="Gene3D" id="3.40.50.300">
    <property type="entry name" value="P-loop containing nucleotide triphosphate hydrolases"/>
    <property type="match status" value="1"/>
</dbReference>
<proteinExistence type="predicted"/>
<dbReference type="Proteomes" id="UP000305202">
    <property type="component" value="Unassembled WGS sequence"/>
</dbReference>
<organism evidence="6 7">
    <name type="scientific">Martelella alba</name>
    <dbReference type="NCBI Taxonomy" id="2590451"/>
    <lineage>
        <taxon>Bacteria</taxon>
        <taxon>Pseudomonadati</taxon>
        <taxon>Pseudomonadota</taxon>
        <taxon>Alphaproteobacteria</taxon>
        <taxon>Hyphomicrobiales</taxon>
        <taxon>Aurantimonadaceae</taxon>
        <taxon>Martelella</taxon>
    </lineage>
</organism>
<comment type="caution">
    <text evidence="6">The sequence shown here is derived from an EMBL/GenBank/DDBJ whole genome shotgun (WGS) entry which is preliminary data.</text>
</comment>
<evidence type="ECO:0000256" key="4">
    <source>
        <dbReference type="SAM" id="MobiDB-lite"/>
    </source>
</evidence>
<gene>
    <name evidence="6" type="ORF">FCN80_05245</name>
</gene>
<protein>
    <submittedName>
        <fullName evidence="6">DNA mismatch repair protein MutS</fullName>
    </submittedName>
</protein>
<feature type="compositionally biased region" description="Low complexity" evidence="4">
    <location>
        <begin position="514"/>
        <end position="523"/>
    </location>
</feature>
<feature type="region of interest" description="Disordered" evidence="4">
    <location>
        <begin position="514"/>
        <end position="541"/>
    </location>
</feature>
<dbReference type="InterPro" id="IPR027417">
    <property type="entry name" value="P-loop_NTPase"/>
</dbReference>
<evidence type="ECO:0000256" key="1">
    <source>
        <dbReference type="ARBA" id="ARBA00022741"/>
    </source>
</evidence>
<keyword evidence="2" id="KW-0067">ATP-binding</keyword>
<dbReference type="PANTHER" id="PTHR11361">
    <property type="entry name" value="DNA MISMATCH REPAIR PROTEIN MUTS FAMILY MEMBER"/>
    <property type="match status" value="1"/>
</dbReference>
<reference evidence="6 7" key="1">
    <citation type="submission" date="2019-04" db="EMBL/GenBank/DDBJ databases">
        <authorList>
            <person name="Li M."/>
            <person name="Gao C."/>
        </authorList>
    </citation>
    <scope>NUCLEOTIDE SEQUENCE [LARGE SCALE GENOMIC DNA]</scope>
    <source>
        <strain evidence="6 7">BGMRC 2031</strain>
    </source>
</reference>
<dbReference type="SMART" id="SM00534">
    <property type="entry name" value="MUTSac"/>
    <property type="match status" value="1"/>
</dbReference>
<dbReference type="RefSeq" id="WP_136988836.1">
    <property type="nucleotide sequence ID" value="NZ_SZPQ01000003.1"/>
</dbReference>
<evidence type="ECO:0000256" key="2">
    <source>
        <dbReference type="ARBA" id="ARBA00022840"/>
    </source>
</evidence>
<sequence length="541" mass="59611">MQSHLMFKDRDFTVVRQFTPRQKTLMADLSLDTLFDRLADGDTFTREVVAAAVMDSLTERDAILYRQAALADSIRNQAAIARLYAIVTDCIEMEKKALHVGIFSNYPSAVLYGSINVLFFFFDKLAELRRVAESETGNFSSAGFNGLFATLMAEVGDDYLRTAGRHIALLKKYRAIKVGARLGAGNIGERYVLRKPPEPVSFWRFCRHPAAVLAAWRTALFSRRRAAFTVRLADRDEAGARIFSELGDRGIVLIANALSQSVEHILVFLQTLRRELAFYLAGARLYAALQEQGIAVCFPTPHPAGQSLLEFDDLYEAVLAITLPGSALPNSLAACRHGVYIVTGANQGGKTTWLRSVATAHLMMQCGLFVCARRFSAGVASGLFSHFKKEEDAAMKSGKLDEELDRMNGIIDAVTPHAAVFFNESFAATNSREGSLICGEITRALAENHIKIFMVTHLSEFAGELYQAGHPAAEFLVAERKRDGERTFRIRPGEPEDSSYGEDVYARIFSTAARSPRPAPALAVNRDPDAAGGDFSSQPER</sequence>
<dbReference type="InterPro" id="IPR000432">
    <property type="entry name" value="DNA_mismatch_repair_MutS_C"/>
</dbReference>
<evidence type="ECO:0000313" key="7">
    <source>
        <dbReference type="Proteomes" id="UP000305202"/>
    </source>
</evidence>
<feature type="domain" description="DNA mismatch repair proteins mutS family" evidence="5">
    <location>
        <begin position="337"/>
        <end position="513"/>
    </location>
</feature>
<keyword evidence="3" id="KW-0238">DNA-binding</keyword>
<dbReference type="Pfam" id="PF00488">
    <property type="entry name" value="MutS_V"/>
    <property type="match status" value="1"/>
</dbReference>
<evidence type="ECO:0000313" key="6">
    <source>
        <dbReference type="EMBL" id="TKI07841.1"/>
    </source>
</evidence>
<dbReference type="SUPFAM" id="SSF52540">
    <property type="entry name" value="P-loop containing nucleoside triphosphate hydrolases"/>
    <property type="match status" value="1"/>
</dbReference>
<evidence type="ECO:0000256" key="3">
    <source>
        <dbReference type="ARBA" id="ARBA00023125"/>
    </source>
</evidence>
<keyword evidence="7" id="KW-1185">Reference proteome</keyword>